<evidence type="ECO:0000259" key="2">
    <source>
        <dbReference type="Pfam" id="PF13649"/>
    </source>
</evidence>
<dbReference type="InterPro" id="IPR041698">
    <property type="entry name" value="Methyltransf_25"/>
</dbReference>
<dbReference type="SUPFAM" id="SSF53335">
    <property type="entry name" value="S-adenosyl-L-methionine-dependent methyltransferases"/>
    <property type="match status" value="1"/>
</dbReference>
<reference evidence="3 4" key="1">
    <citation type="submission" date="2023-02" db="EMBL/GenBank/DDBJ databases">
        <title>Genome sequence of Mucilaginibacter jinjuensis strain KACC 16571.</title>
        <authorList>
            <person name="Kim S."/>
            <person name="Heo J."/>
            <person name="Kwon S.-W."/>
        </authorList>
    </citation>
    <scope>NUCLEOTIDE SEQUENCE [LARGE SCALE GENOMIC DNA]</scope>
    <source>
        <strain evidence="3 4">KACC 16571</strain>
    </source>
</reference>
<evidence type="ECO:0000313" key="3">
    <source>
        <dbReference type="EMBL" id="WCT12012.1"/>
    </source>
</evidence>
<dbReference type="InterPro" id="IPR029063">
    <property type="entry name" value="SAM-dependent_MTases_sf"/>
</dbReference>
<feature type="domain" description="Methyltransferase" evidence="2">
    <location>
        <begin position="60"/>
        <end position="152"/>
    </location>
</feature>
<name>A0ABY7T8L2_9SPHI</name>
<proteinExistence type="predicted"/>
<protein>
    <submittedName>
        <fullName evidence="3">Methyltransferase domain-containing protein</fullName>
    </submittedName>
</protein>
<dbReference type="RefSeq" id="WP_273630219.1">
    <property type="nucleotide sequence ID" value="NZ_CP117167.1"/>
</dbReference>
<dbReference type="PANTHER" id="PTHR43861">
    <property type="entry name" value="TRANS-ACONITATE 2-METHYLTRANSFERASE-RELATED"/>
    <property type="match status" value="1"/>
</dbReference>
<dbReference type="CDD" id="cd02440">
    <property type="entry name" value="AdoMet_MTases"/>
    <property type="match status" value="1"/>
</dbReference>
<keyword evidence="4" id="KW-1185">Reference proteome</keyword>
<dbReference type="GO" id="GO:0032259">
    <property type="term" value="P:methylation"/>
    <property type="evidence" value="ECO:0007669"/>
    <property type="project" value="UniProtKB-KW"/>
</dbReference>
<dbReference type="EMBL" id="CP117167">
    <property type="protein sequence ID" value="WCT12012.1"/>
    <property type="molecule type" value="Genomic_DNA"/>
</dbReference>
<accession>A0ABY7T8L2</accession>
<gene>
    <name evidence="3" type="ORF">PQO05_25090</name>
</gene>
<keyword evidence="3" id="KW-0489">Methyltransferase</keyword>
<dbReference type="Proteomes" id="UP001216139">
    <property type="component" value="Chromosome"/>
</dbReference>
<sequence length="232" mass="25958">MIDLSTRSVTAEIMDDFDLPSAEIDPVLDGLGKMNALFGGHKSLIKALKLFPVKSGNTISDWGCGGGDALIAIAKWAQKNNINLKLNGVDAAPAAINFARQQSKAFTHISYVKADVLLDDFEPGSFDIILSSLFTHHFADEEWIALIGKMNNTASRGVIITDLHRHWVLYYAVKMITRLFTSNKMAQNDGPLSVQRSFKKHELMALLAKAGIKNYKLQWMWAFRWQIVIYKT</sequence>
<dbReference type="Pfam" id="PF13649">
    <property type="entry name" value="Methyltransf_25"/>
    <property type="match status" value="1"/>
</dbReference>
<evidence type="ECO:0000256" key="1">
    <source>
        <dbReference type="ARBA" id="ARBA00022679"/>
    </source>
</evidence>
<evidence type="ECO:0000313" key="4">
    <source>
        <dbReference type="Proteomes" id="UP001216139"/>
    </source>
</evidence>
<dbReference type="Gene3D" id="3.40.50.150">
    <property type="entry name" value="Vaccinia Virus protein VP39"/>
    <property type="match status" value="1"/>
</dbReference>
<organism evidence="3 4">
    <name type="scientific">Mucilaginibacter jinjuensis</name>
    <dbReference type="NCBI Taxonomy" id="1176721"/>
    <lineage>
        <taxon>Bacteria</taxon>
        <taxon>Pseudomonadati</taxon>
        <taxon>Bacteroidota</taxon>
        <taxon>Sphingobacteriia</taxon>
        <taxon>Sphingobacteriales</taxon>
        <taxon>Sphingobacteriaceae</taxon>
        <taxon>Mucilaginibacter</taxon>
    </lineage>
</organism>
<keyword evidence="1" id="KW-0808">Transferase</keyword>
<dbReference type="GO" id="GO:0008168">
    <property type="term" value="F:methyltransferase activity"/>
    <property type="evidence" value="ECO:0007669"/>
    <property type="project" value="UniProtKB-KW"/>
</dbReference>